<dbReference type="PROSITE" id="PS00479">
    <property type="entry name" value="ZF_DAG_PE_1"/>
    <property type="match status" value="1"/>
</dbReference>
<dbReference type="InterPro" id="IPR010439">
    <property type="entry name" value="MUN_dom"/>
</dbReference>
<evidence type="ECO:0000313" key="13">
    <source>
        <dbReference type="Proteomes" id="UP001217089"/>
    </source>
</evidence>
<keyword evidence="13" id="KW-1185">Reference proteome</keyword>
<feature type="region of interest" description="Disordered" evidence="7">
    <location>
        <begin position="232"/>
        <end position="304"/>
    </location>
</feature>
<proteinExistence type="predicted"/>
<gene>
    <name evidence="12" type="ORF">KUTeg_018040</name>
</gene>
<protein>
    <submittedName>
        <fullName evidence="12">Uncharacterized protein</fullName>
    </submittedName>
</protein>
<dbReference type="InterPro" id="IPR046349">
    <property type="entry name" value="C1-like_sf"/>
</dbReference>
<dbReference type="InterPro" id="IPR027080">
    <property type="entry name" value="Unc-13"/>
</dbReference>
<dbReference type="InterPro" id="IPR014772">
    <property type="entry name" value="Munc13_dom-2"/>
</dbReference>
<dbReference type="PROSITE" id="PS50081">
    <property type="entry name" value="ZF_DAG_PE_2"/>
    <property type="match status" value="1"/>
</dbReference>
<dbReference type="PRINTS" id="PR00360">
    <property type="entry name" value="C2DOMAIN"/>
</dbReference>
<feature type="domain" description="Phorbol-ester/DAG-type" evidence="9">
    <location>
        <begin position="440"/>
        <end position="490"/>
    </location>
</feature>
<feature type="domain" description="C2" evidence="8">
    <location>
        <begin position="1"/>
        <end position="84"/>
    </location>
</feature>
<dbReference type="SMART" id="SM00109">
    <property type="entry name" value="C1"/>
    <property type="match status" value="1"/>
</dbReference>
<feature type="compositionally biased region" description="Polar residues" evidence="7">
    <location>
        <begin position="281"/>
        <end position="298"/>
    </location>
</feature>
<evidence type="ECO:0000256" key="7">
    <source>
        <dbReference type="SAM" id="MobiDB-lite"/>
    </source>
</evidence>
<name>A0ABQ9EKJ7_TEGGR</name>
<dbReference type="Gene3D" id="1.10.357.50">
    <property type="match status" value="1"/>
</dbReference>
<sequence>MELSERFNTYVTLKLQNVKSTTIQVKGNNPAWEQDFMFETMRLDTGLIIEVWNKGMLWDKLLGLHWLPLRKIHHSNTESDGKWLSLDSELIMHNGEVVGTKLPTGHSILIDARFELPYDLPESEAAELQNKLEVLNTIMEQEMTLQDQQRRHTNSIQSGMSEDSDYTSDIYPLQHQHNSSVHQFRNREPLAHMREDSHDYYPEDYGPYDDSFDGQDYRRRVERDLSYEQEEMYDQEEQDYFQEESPYPQDRSDTDTDPLFYNSRPPRSKLPIQFSYINEGPVNSRSSTNISRQSTQECSDGRDEPLYDTYTHPSIHSPARAKWIEAFNKVCAQLSESGSMMDGELMHGHPEDMYGRVRTWSHANGGPEFYTNIDSMPEIKPPRKKSVGLVSDLTMQATKRNAGVPSAMVARQSLKDEELKMHVYKKTLQALIYPISSTTPHNFVVWTATSPTYCFECEGLLWGMVRQGVRCTECGVKCHEKCKDLLNADCLQRAAEKSSKHGAEDKTHNIIQAMRDRMKIRERNKPEIFELIRQLFKVDATTHSGHIKAVKQSILEGTSKWWAKLKITVICAQGLIGKDKTGTSDPYVTVQVGKVKKRTKTVPQDLNPVWNEKFYFECHNSSDRIKVRVWDEDNDLKSKLMQKLTRESDDFLGQTIIEVRTLSGEMDVWYNLEKRTDKSAVSGAIRLHISVEIKGEEKVAPYHVQYTCLHENLFHYLCELAAGAVKLPDAKGDEAWKVYFDEPAQEIVDEFAMRYGIESIYQAMTHFSCLSTKYMCPGVPAVMSTLLANINAFYAHTTASTAVSASDRFAASNFGKEKFVKLLDQLHNSLRIDLSMYRNNFPASERARLQDLKSTVDLLTSITFFRMKIATEEKKVQELPSPPRASTVVKDCVIACMKSTYQFLFDNCYELYQREFQTDPSEAMINPDDEGPASIRLDFWHKLIALIVSVIEEDRNSYAPVLNQFPQELSVGQVSASNTWALFSQDCKYILQGNWFEKFVIAWLDENDTVSREYLYGAFERDRKDGFQKSSEHARFSTSVVDVFTQLNQCLSVIKKLECPDPNLVKKYMERFANTVNKVLLEYAKIVREDFEKYTGRQKVLDANAADILNELQQKLNTVLDELSNVFAKSLESQIQQSMQELGTLLSKVKGAGQVSLSQPSQRNNIQQESDMVLRPLMDLLDGSLSMFAQVCEKTVLKRLLKELWKIVMYTMEKTVVLPPLSDPRQVITYI</sequence>
<organism evidence="12 13">
    <name type="scientific">Tegillarca granosa</name>
    <name type="common">Malaysian cockle</name>
    <name type="synonym">Anadara granosa</name>
    <dbReference type="NCBI Taxonomy" id="220873"/>
    <lineage>
        <taxon>Eukaryota</taxon>
        <taxon>Metazoa</taxon>
        <taxon>Spiralia</taxon>
        <taxon>Lophotrochozoa</taxon>
        <taxon>Mollusca</taxon>
        <taxon>Bivalvia</taxon>
        <taxon>Autobranchia</taxon>
        <taxon>Pteriomorphia</taxon>
        <taxon>Arcoida</taxon>
        <taxon>Arcoidea</taxon>
        <taxon>Arcidae</taxon>
        <taxon>Tegillarca</taxon>
    </lineage>
</organism>
<dbReference type="InterPro" id="IPR000008">
    <property type="entry name" value="C2_dom"/>
</dbReference>
<evidence type="ECO:0000313" key="12">
    <source>
        <dbReference type="EMBL" id="KAJ8304457.1"/>
    </source>
</evidence>
<feature type="domain" description="MHD1" evidence="10">
    <location>
        <begin position="956"/>
        <end position="1087"/>
    </location>
</feature>
<dbReference type="CDD" id="cd04027">
    <property type="entry name" value="C2B_Munc13"/>
    <property type="match status" value="1"/>
</dbReference>
<dbReference type="PROSITE" id="PS50004">
    <property type="entry name" value="C2"/>
    <property type="match status" value="2"/>
</dbReference>
<dbReference type="InterPro" id="IPR035892">
    <property type="entry name" value="C2_domain_sf"/>
</dbReference>
<keyword evidence="4" id="KW-0862">Zinc</keyword>
<dbReference type="PANTHER" id="PTHR10480:SF12">
    <property type="entry name" value="UNC-13, ISOFORM E"/>
    <property type="match status" value="1"/>
</dbReference>
<dbReference type="InterPro" id="IPR002219">
    <property type="entry name" value="PKC_DAG/PE"/>
</dbReference>
<evidence type="ECO:0000256" key="1">
    <source>
        <dbReference type="ARBA" id="ARBA00022723"/>
    </source>
</evidence>
<dbReference type="Gene3D" id="3.30.60.20">
    <property type="match status" value="1"/>
</dbReference>
<dbReference type="Pfam" id="PF00130">
    <property type="entry name" value="C1_1"/>
    <property type="match status" value="1"/>
</dbReference>
<dbReference type="SUPFAM" id="SSF57889">
    <property type="entry name" value="Cysteine-rich domain"/>
    <property type="match status" value="1"/>
</dbReference>
<dbReference type="PROSITE" id="PS51259">
    <property type="entry name" value="MHD2"/>
    <property type="match status" value="1"/>
</dbReference>
<dbReference type="SMART" id="SM00239">
    <property type="entry name" value="C2"/>
    <property type="match status" value="2"/>
</dbReference>
<dbReference type="InterPro" id="IPR037302">
    <property type="entry name" value="Unc-13_C2B"/>
</dbReference>
<feature type="domain" description="MHD2" evidence="11">
    <location>
        <begin position="1171"/>
        <end position="1231"/>
    </location>
</feature>
<dbReference type="Pfam" id="PF00168">
    <property type="entry name" value="C2"/>
    <property type="match status" value="2"/>
</dbReference>
<feature type="domain" description="C2" evidence="8">
    <location>
        <begin position="546"/>
        <end position="670"/>
    </location>
</feature>
<dbReference type="PROSITE" id="PS51258">
    <property type="entry name" value="MHD1"/>
    <property type="match status" value="1"/>
</dbReference>
<evidence type="ECO:0000259" key="8">
    <source>
        <dbReference type="PROSITE" id="PS50004"/>
    </source>
</evidence>
<keyword evidence="1" id="KW-0479">Metal-binding</keyword>
<dbReference type="Pfam" id="PF06292">
    <property type="entry name" value="MUN"/>
    <property type="match status" value="3"/>
</dbReference>
<evidence type="ECO:0000256" key="4">
    <source>
        <dbReference type="ARBA" id="ARBA00022833"/>
    </source>
</evidence>
<dbReference type="Proteomes" id="UP001217089">
    <property type="component" value="Unassembled WGS sequence"/>
</dbReference>
<feature type="region of interest" description="Disordered" evidence="7">
    <location>
        <begin position="197"/>
        <end position="216"/>
    </location>
</feature>
<evidence type="ECO:0000256" key="6">
    <source>
        <dbReference type="SAM" id="Coils"/>
    </source>
</evidence>
<keyword evidence="5" id="KW-0106">Calcium</keyword>
<comment type="caution">
    <text evidence="12">The sequence shown here is derived from an EMBL/GenBank/DDBJ whole genome shotgun (WGS) entry which is preliminary data.</text>
</comment>
<dbReference type="Gene3D" id="2.60.40.150">
    <property type="entry name" value="C2 domain"/>
    <property type="match status" value="2"/>
</dbReference>
<evidence type="ECO:0000256" key="5">
    <source>
        <dbReference type="ARBA" id="ARBA00022837"/>
    </source>
</evidence>
<keyword evidence="3" id="KW-0863">Zinc-finger</keyword>
<feature type="region of interest" description="Disordered" evidence="7">
    <location>
        <begin position="145"/>
        <end position="168"/>
    </location>
</feature>
<evidence type="ECO:0000259" key="11">
    <source>
        <dbReference type="PROSITE" id="PS51259"/>
    </source>
</evidence>
<dbReference type="SUPFAM" id="SSF49562">
    <property type="entry name" value="C2 domain (Calcium/lipid-binding domain, CaLB)"/>
    <property type="match status" value="2"/>
</dbReference>
<keyword evidence="6" id="KW-0175">Coiled coil</keyword>
<reference evidence="12 13" key="1">
    <citation type="submission" date="2022-12" db="EMBL/GenBank/DDBJ databases">
        <title>Chromosome-level genome of Tegillarca granosa.</title>
        <authorList>
            <person name="Kim J."/>
        </authorList>
    </citation>
    <scope>NUCLEOTIDE SEQUENCE [LARGE SCALE GENOMIC DNA]</scope>
    <source>
        <strain evidence="12">Teg-2019</strain>
        <tissue evidence="12">Adductor muscle</tissue>
    </source>
</reference>
<evidence type="ECO:0000256" key="3">
    <source>
        <dbReference type="ARBA" id="ARBA00022771"/>
    </source>
</evidence>
<accession>A0ABQ9EKJ7</accession>
<feature type="coiled-coil region" evidence="6">
    <location>
        <begin position="1109"/>
        <end position="1148"/>
    </location>
</feature>
<dbReference type="Gene3D" id="1.20.58.1100">
    <property type="match status" value="1"/>
</dbReference>
<dbReference type="EMBL" id="JARBDR010000903">
    <property type="protein sequence ID" value="KAJ8304457.1"/>
    <property type="molecule type" value="Genomic_DNA"/>
</dbReference>
<keyword evidence="2" id="KW-0677">Repeat</keyword>
<evidence type="ECO:0000259" key="10">
    <source>
        <dbReference type="PROSITE" id="PS51258"/>
    </source>
</evidence>
<evidence type="ECO:0000256" key="2">
    <source>
        <dbReference type="ARBA" id="ARBA00022737"/>
    </source>
</evidence>
<feature type="compositionally biased region" description="Acidic residues" evidence="7">
    <location>
        <begin position="232"/>
        <end position="242"/>
    </location>
</feature>
<dbReference type="InterPro" id="IPR014770">
    <property type="entry name" value="Munc13_1"/>
</dbReference>
<dbReference type="SMART" id="SM01145">
    <property type="entry name" value="DUF1041"/>
    <property type="match status" value="1"/>
</dbReference>
<dbReference type="PANTHER" id="PTHR10480">
    <property type="entry name" value="PROTEIN UNC-13 HOMOLOG"/>
    <property type="match status" value="1"/>
</dbReference>
<evidence type="ECO:0000259" key="9">
    <source>
        <dbReference type="PROSITE" id="PS50081"/>
    </source>
</evidence>